<dbReference type="RefSeq" id="WP_358350427.1">
    <property type="nucleotide sequence ID" value="NZ_JBEZFP010000012.1"/>
</dbReference>
<reference evidence="1 2" key="1">
    <citation type="submission" date="2024-06" db="EMBL/GenBank/DDBJ databases">
        <title>The Natural Products Discovery Center: Release of the First 8490 Sequenced Strains for Exploring Actinobacteria Biosynthetic Diversity.</title>
        <authorList>
            <person name="Kalkreuter E."/>
            <person name="Kautsar S.A."/>
            <person name="Yang D."/>
            <person name="Bader C.D."/>
            <person name="Teijaro C.N."/>
            <person name="Fluegel L."/>
            <person name="Davis C.M."/>
            <person name="Simpson J.R."/>
            <person name="Lauterbach L."/>
            <person name="Steele A.D."/>
            <person name="Gui C."/>
            <person name="Meng S."/>
            <person name="Li G."/>
            <person name="Viehrig K."/>
            <person name="Ye F."/>
            <person name="Su P."/>
            <person name="Kiefer A.F."/>
            <person name="Nichols A."/>
            <person name="Cepeda A.J."/>
            <person name="Yan W."/>
            <person name="Fan B."/>
            <person name="Jiang Y."/>
            <person name="Adhikari A."/>
            <person name="Zheng C.-J."/>
            <person name="Schuster L."/>
            <person name="Cowan T.M."/>
            <person name="Smanski M.J."/>
            <person name="Chevrette M.G."/>
            <person name="De Carvalho L.P.S."/>
            <person name="Shen B."/>
        </authorList>
    </citation>
    <scope>NUCLEOTIDE SEQUENCE [LARGE SCALE GENOMIC DNA]</scope>
    <source>
        <strain evidence="1 2">NPDC048946</strain>
    </source>
</reference>
<proteinExistence type="predicted"/>
<sequence length="85" mass="9316">MSDPTNGDRAAWALTAVGSFHGETRYYAFDPFSDGEVLEAAGDLLCNLMHLIQGYGESALQAVKDATEMFLEEVAEELQDLEEVD</sequence>
<dbReference type="Proteomes" id="UP001551482">
    <property type="component" value="Unassembled WGS sequence"/>
</dbReference>
<gene>
    <name evidence="1" type="ORF">AB0C36_07065</name>
</gene>
<evidence type="ECO:0000313" key="2">
    <source>
        <dbReference type="Proteomes" id="UP001551482"/>
    </source>
</evidence>
<dbReference type="EMBL" id="JBEZFP010000012">
    <property type="protein sequence ID" value="MEU8133255.1"/>
    <property type="molecule type" value="Genomic_DNA"/>
</dbReference>
<organism evidence="1 2">
    <name type="scientific">Streptodolium elevatio</name>
    <dbReference type="NCBI Taxonomy" id="3157996"/>
    <lineage>
        <taxon>Bacteria</taxon>
        <taxon>Bacillati</taxon>
        <taxon>Actinomycetota</taxon>
        <taxon>Actinomycetes</taxon>
        <taxon>Kitasatosporales</taxon>
        <taxon>Streptomycetaceae</taxon>
        <taxon>Streptodolium</taxon>
    </lineage>
</organism>
<protein>
    <submittedName>
        <fullName evidence="1">Uncharacterized protein</fullName>
    </submittedName>
</protein>
<name>A0ABV3DBX0_9ACTN</name>
<keyword evidence="2" id="KW-1185">Reference proteome</keyword>
<evidence type="ECO:0000313" key="1">
    <source>
        <dbReference type="EMBL" id="MEU8133255.1"/>
    </source>
</evidence>
<comment type="caution">
    <text evidence="1">The sequence shown here is derived from an EMBL/GenBank/DDBJ whole genome shotgun (WGS) entry which is preliminary data.</text>
</comment>
<accession>A0ABV3DBX0</accession>